<dbReference type="InterPro" id="IPR027417">
    <property type="entry name" value="P-loop_NTPase"/>
</dbReference>
<keyword evidence="4" id="KW-0547">Nucleotide-binding</keyword>
<evidence type="ECO:0000256" key="4">
    <source>
        <dbReference type="ARBA" id="ARBA00022741"/>
    </source>
</evidence>
<gene>
    <name evidence="8" type="ORF">GCM10009854_11150</name>
</gene>
<evidence type="ECO:0000256" key="1">
    <source>
        <dbReference type="ARBA" id="ARBA00004202"/>
    </source>
</evidence>
<evidence type="ECO:0000259" key="7">
    <source>
        <dbReference type="Pfam" id="PF00005"/>
    </source>
</evidence>
<proteinExistence type="inferred from homology"/>
<dbReference type="Proteomes" id="UP001501218">
    <property type="component" value="Unassembled WGS sequence"/>
</dbReference>
<evidence type="ECO:0000313" key="9">
    <source>
        <dbReference type="Proteomes" id="UP001501218"/>
    </source>
</evidence>
<dbReference type="InterPro" id="IPR003439">
    <property type="entry name" value="ABC_transporter-like_ATP-bd"/>
</dbReference>
<name>A0ABP5SRE4_9PSEU</name>
<reference evidence="9" key="1">
    <citation type="journal article" date="2019" name="Int. J. Syst. Evol. Microbiol.">
        <title>The Global Catalogue of Microorganisms (GCM) 10K type strain sequencing project: providing services to taxonomists for standard genome sequencing and annotation.</title>
        <authorList>
            <consortium name="The Broad Institute Genomics Platform"/>
            <consortium name="The Broad Institute Genome Sequencing Center for Infectious Disease"/>
            <person name="Wu L."/>
            <person name="Ma J."/>
        </authorList>
    </citation>
    <scope>NUCLEOTIDE SEQUENCE [LARGE SCALE GENOMIC DNA]</scope>
    <source>
        <strain evidence="9">JCM 16221</strain>
    </source>
</reference>
<organism evidence="8 9">
    <name type="scientific">Saccharopolyspora halophila</name>
    <dbReference type="NCBI Taxonomy" id="405551"/>
    <lineage>
        <taxon>Bacteria</taxon>
        <taxon>Bacillati</taxon>
        <taxon>Actinomycetota</taxon>
        <taxon>Actinomycetes</taxon>
        <taxon>Pseudonocardiales</taxon>
        <taxon>Pseudonocardiaceae</taxon>
        <taxon>Saccharopolyspora</taxon>
    </lineage>
</organism>
<evidence type="ECO:0000313" key="8">
    <source>
        <dbReference type="EMBL" id="GAA2336849.1"/>
    </source>
</evidence>
<dbReference type="RefSeq" id="WP_344127300.1">
    <property type="nucleotide sequence ID" value="NZ_BAAARA010000003.1"/>
</dbReference>
<dbReference type="EMBL" id="BAAARA010000003">
    <property type="protein sequence ID" value="GAA2336849.1"/>
    <property type="molecule type" value="Genomic_DNA"/>
</dbReference>
<dbReference type="PANTHER" id="PTHR42711:SF5">
    <property type="entry name" value="ABC TRANSPORTER ATP-BINDING PROTEIN NATA"/>
    <property type="match status" value="1"/>
</dbReference>
<keyword evidence="6" id="KW-0046">Antibiotic resistance</keyword>
<keyword evidence="3" id="KW-0813">Transport</keyword>
<comment type="caution">
    <text evidence="8">The sequence shown here is derived from an EMBL/GenBank/DDBJ whole genome shotgun (WGS) entry which is preliminary data.</text>
</comment>
<dbReference type="Gene3D" id="3.40.50.300">
    <property type="entry name" value="P-loop containing nucleotide triphosphate hydrolases"/>
    <property type="match status" value="1"/>
</dbReference>
<evidence type="ECO:0000256" key="3">
    <source>
        <dbReference type="ARBA" id="ARBA00022448"/>
    </source>
</evidence>
<dbReference type="SUPFAM" id="SSF52540">
    <property type="entry name" value="P-loop containing nucleoside triphosphate hydrolases"/>
    <property type="match status" value="1"/>
</dbReference>
<protein>
    <recommendedName>
        <fullName evidence="7">ABC transporter domain-containing protein</fullName>
    </recommendedName>
</protein>
<accession>A0ABP5SRE4</accession>
<evidence type="ECO:0000256" key="6">
    <source>
        <dbReference type="ARBA" id="ARBA00023251"/>
    </source>
</evidence>
<dbReference type="InterPro" id="IPR050763">
    <property type="entry name" value="ABC_transporter_ATP-binding"/>
</dbReference>
<comment type="similarity">
    <text evidence="2">Belongs to the ABC transporter superfamily.</text>
</comment>
<evidence type="ECO:0000256" key="5">
    <source>
        <dbReference type="ARBA" id="ARBA00022840"/>
    </source>
</evidence>
<evidence type="ECO:0000256" key="2">
    <source>
        <dbReference type="ARBA" id="ARBA00005417"/>
    </source>
</evidence>
<dbReference type="Pfam" id="PF00005">
    <property type="entry name" value="ABC_tran"/>
    <property type="match status" value="1"/>
</dbReference>
<comment type="subcellular location">
    <subcellularLocation>
        <location evidence="1">Cell membrane</location>
        <topology evidence="1">Peripheral membrane protein</topology>
    </subcellularLocation>
</comment>
<keyword evidence="5" id="KW-0067">ATP-binding</keyword>
<keyword evidence="9" id="KW-1185">Reference proteome</keyword>
<dbReference type="PANTHER" id="PTHR42711">
    <property type="entry name" value="ABC TRANSPORTER ATP-BINDING PROTEIN"/>
    <property type="match status" value="1"/>
</dbReference>
<sequence length="209" mass="22113">MYVHGVSVLGQGLAADGPEGLVFSDLDLRVEPGSLAAVTGPGGSGRTALLLVLSGRMRALSGWLEVDGLRLPRQARKVRKLVQPARIRPGCELEEWHTVGEAIKERRLIGDATRSTIESGFALVGLDPDPHELIGELPDDEQLLLALALAAANAPGAIVVDDVEKGLPAEQRARVWAVLRDLTRIGMTVIAGSTDPPSGEVDVIRLADS</sequence>
<feature type="domain" description="ABC transporter" evidence="7">
    <location>
        <begin position="24"/>
        <end position="162"/>
    </location>
</feature>